<keyword evidence="1" id="KW-0813">Transport</keyword>
<reference evidence="5" key="1">
    <citation type="submission" date="2020-11" db="EMBL/GenBank/DDBJ databases">
        <authorList>
            <person name="Tran Van P."/>
        </authorList>
    </citation>
    <scope>NUCLEOTIDE SEQUENCE</scope>
</reference>
<feature type="transmembrane region" description="Helical" evidence="3">
    <location>
        <begin position="20"/>
        <end position="38"/>
    </location>
</feature>
<keyword evidence="3" id="KW-0472">Membrane</keyword>
<sequence length="165" mass="18688">MWPYYDQNQLAPLPYVFTQVGYPFASYILTVGAMAGLRQPQTDEKMSFKIPGVPLIPVLSVFVNIYLMIHLSSLTWIRFGVWMVLGMLMYFLYGVIESIGYLSDSQKSTYLREERPSFSAPTTTIPSSPSTPDLSRPQTSRSHTSDEDTTRIAHKTHDSNPLTQN</sequence>
<dbReference type="GO" id="GO:0015171">
    <property type="term" value="F:amino acid transmembrane transporter activity"/>
    <property type="evidence" value="ECO:0007669"/>
    <property type="project" value="TreeGrafter"/>
</dbReference>
<dbReference type="GO" id="GO:0005886">
    <property type="term" value="C:plasma membrane"/>
    <property type="evidence" value="ECO:0007669"/>
    <property type="project" value="TreeGrafter"/>
</dbReference>
<name>A0A7R9QSC5_9ACAR</name>
<feature type="compositionally biased region" description="Low complexity" evidence="2">
    <location>
        <begin position="117"/>
        <end position="132"/>
    </location>
</feature>
<organism evidence="5">
    <name type="scientific">Oppiella nova</name>
    <dbReference type="NCBI Taxonomy" id="334625"/>
    <lineage>
        <taxon>Eukaryota</taxon>
        <taxon>Metazoa</taxon>
        <taxon>Ecdysozoa</taxon>
        <taxon>Arthropoda</taxon>
        <taxon>Chelicerata</taxon>
        <taxon>Arachnida</taxon>
        <taxon>Acari</taxon>
        <taxon>Acariformes</taxon>
        <taxon>Sarcoptiformes</taxon>
        <taxon>Oribatida</taxon>
        <taxon>Brachypylina</taxon>
        <taxon>Oppioidea</taxon>
        <taxon>Oppiidae</taxon>
        <taxon>Oppiella</taxon>
    </lineage>
</organism>
<keyword evidence="6" id="KW-1185">Reference proteome</keyword>
<feature type="transmembrane region" description="Helical" evidence="3">
    <location>
        <begin position="81"/>
        <end position="102"/>
    </location>
</feature>
<evidence type="ECO:0000313" key="6">
    <source>
        <dbReference type="Proteomes" id="UP000728032"/>
    </source>
</evidence>
<dbReference type="OrthoDB" id="6507024at2759"/>
<dbReference type="PANTHER" id="PTHR43243:SF4">
    <property type="entry name" value="CATIONIC AMINO ACID TRANSPORTER 4"/>
    <property type="match status" value="1"/>
</dbReference>
<dbReference type="Pfam" id="PF13906">
    <property type="entry name" value="AA_permease_C"/>
    <property type="match status" value="1"/>
</dbReference>
<feature type="region of interest" description="Disordered" evidence="2">
    <location>
        <begin position="113"/>
        <end position="165"/>
    </location>
</feature>
<dbReference type="Gene3D" id="1.20.1740.10">
    <property type="entry name" value="Amino acid/polyamine transporter I"/>
    <property type="match status" value="1"/>
</dbReference>
<proteinExistence type="predicted"/>
<dbReference type="InterPro" id="IPR029485">
    <property type="entry name" value="CAT_C"/>
</dbReference>
<evidence type="ECO:0000256" key="3">
    <source>
        <dbReference type="SAM" id="Phobius"/>
    </source>
</evidence>
<feature type="transmembrane region" description="Helical" evidence="3">
    <location>
        <begin position="50"/>
        <end position="69"/>
    </location>
</feature>
<dbReference type="EMBL" id="CAJPVJ010011642">
    <property type="protein sequence ID" value="CAG2173913.1"/>
    <property type="molecule type" value="Genomic_DNA"/>
</dbReference>
<evidence type="ECO:0000313" key="5">
    <source>
        <dbReference type="EMBL" id="CAD7656726.1"/>
    </source>
</evidence>
<feature type="domain" description="Cationic amino acid transporter C-terminal" evidence="4">
    <location>
        <begin position="48"/>
        <end position="96"/>
    </location>
</feature>
<evidence type="ECO:0000256" key="2">
    <source>
        <dbReference type="SAM" id="MobiDB-lite"/>
    </source>
</evidence>
<keyword evidence="3" id="KW-0812">Transmembrane</keyword>
<feature type="compositionally biased region" description="Basic and acidic residues" evidence="2">
    <location>
        <begin position="143"/>
        <end position="158"/>
    </location>
</feature>
<evidence type="ECO:0000256" key="1">
    <source>
        <dbReference type="ARBA" id="ARBA00022448"/>
    </source>
</evidence>
<dbReference type="EMBL" id="OC926467">
    <property type="protein sequence ID" value="CAD7656726.1"/>
    <property type="molecule type" value="Genomic_DNA"/>
</dbReference>
<dbReference type="PANTHER" id="PTHR43243">
    <property type="entry name" value="INNER MEMBRANE TRANSPORTER YGJI-RELATED"/>
    <property type="match status" value="1"/>
</dbReference>
<evidence type="ECO:0000259" key="4">
    <source>
        <dbReference type="Pfam" id="PF13906"/>
    </source>
</evidence>
<accession>A0A7R9QSC5</accession>
<dbReference type="Proteomes" id="UP000728032">
    <property type="component" value="Unassembled WGS sequence"/>
</dbReference>
<dbReference type="AlphaFoldDB" id="A0A7R9QSC5"/>
<protein>
    <recommendedName>
        <fullName evidence="4">Cationic amino acid transporter C-terminal domain-containing protein</fullName>
    </recommendedName>
</protein>
<keyword evidence="3" id="KW-1133">Transmembrane helix</keyword>
<gene>
    <name evidence="5" type="ORF">ONB1V03_LOCUS13362</name>
</gene>